<reference evidence="3 4" key="1">
    <citation type="submission" date="2014-11" db="EMBL/GenBank/DDBJ databases">
        <title>Complete Genome Sequence of Pseudoalteromonas sp. Strain OCN003 Isolated from Kaneohe Bay, Oahu, Hawaii.</title>
        <authorList>
            <person name="Beurmann S."/>
            <person name="Videau P."/>
            <person name="Ushijima B."/>
            <person name="Smith A.M."/>
            <person name="Aeby G.S."/>
            <person name="Callahan S.M."/>
            <person name="Belcaid M."/>
        </authorList>
    </citation>
    <scope>NUCLEOTIDE SEQUENCE [LARGE SCALE GENOMIC DNA]</scope>
    <source>
        <strain evidence="3 4">OCN003</strain>
    </source>
</reference>
<accession>A0A0A7EBQ3</accession>
<dbReference type="InterPro" id="IPR036065">
    <property type="entry name" value="BolA-like_sf"/>
</dbReference>
<evidence type="ECO:0000256" key="2">
    <source>
        <dbReference type="RuleBase" id="RU003860"/>
    </source>
</evidence>
<dbReference type="InterPro" id="IPR002634">
    <property type="entry name" value="BolA"/>
</dbReference>
<dbReference type="KEGG" id="pseo:OM33_01940"/>
<dbReference type="EMBL" id="CP009888">
    <property type="protein sequence ID" value="AIY64050.1"/>
    <property type="molecule type" value="Genomic_DNA"/>
</dbReference>
<dbReference type="InterPro" id="IPR050961">
    <property type="entry name" value="BolA/IbaG_stress_morph_reg"/>
</dbReference>
<dbReference type="Proteomes" id="UP000030341">
    <property type="component" value="Chromosome 1"/>
</dbReference>
<gene>
    <name evidence="3" type="ORF">OM33_01940</name>
</gene>
<dbReference type="PANTHER" id="PTHR46229">
    <property type="entry name" value="BOLA TRANSCRIPTION REGULATOR"/>
    <property type="match status" value="1"/>
</dbReference>
<organism evidence="3 4">
    <name type="scientific">Pseudoalteromonas piratica</name>
    <dbReference type="NCBI Taxonomy" id="1348114"/>
    <lineage>
        <taxon>Bacteria</taxon>
        <taxon>Pseudomonadati</taxon>
        <taxon>Pseudomonadota</taxon>
        <taxon>Gammaproteobacteria</taxon>
        <taxon>Alteromonadales</taxon>
        <taxon>Pseudoalteromonadaceae</taxon>
        <taxon>Pseudoalteromonas</taxon>
    </lineage>
</organism>
<proteinExistence type="inferred from homology"/>
<dbReference type="Gene3D" id="3.30.300.90">
    <property type="entry name" value="BolA-like"/>
    <property type="match status" value="1"/>
</dbReference>
<dbReference type="SUPFAM" id="SSF82657">
    <property type="entry name" value="BolA-like"/>
    <property type="match status" value="1"/>
</dbReference>
<dbReference type="PIRSF" id="PIRSF003113">
    <property type="entry name" value="BolA"/>
    <property type="match status" value="1"/>
</dbReference>
<dbReference type="STRING" id="1348114.OM33_01940"/>
<keyword evidence="3" id="KW-0131">Cell cycle</keyword>
<dbReference type="OrthoDB" id="9812890at2"/>
<dbReference type="GO" id="GO:0051301">
    <property type="term" value="P:cell division"/>
    <property type="evidence" value="ECO:0007669"/>
    <property type="project" value="UniProtKB-KW"/>
</dbReference>
<evidence type="ECO:0000313" key="3">
    <source>
        <dbReference type="EMBL" id="AIY64050.1"/>
    </source>
</evidence>
<keyword evidence="4" id="KW-1185">Reference proteome</keyword>
<dbReference type="PANTHER" id="PTHR46229:SF4">
    <property type="entry name" value="ACID STRESS PROTEIN IBAG"/>
    <property type="match status" value="1"/>
</dbReference>
<protein>
    <submittedName>
        <fullName evidence="3">Cell division protein BolA</fullName>
    </submittedName>
</protein>
<dbReference type="eggNOG" id="COG5007">
    <property type="taxonomic scope" value="Bacteria"/>
</dbReference>
<keyword evidence="3" id="KW-0132">Cell division</keyword>
<sequence>MDPKQVEDILSQALSLDFVKVKAEGSHYEVIVVGECFADVSRVKQQQMVYAPLMEKISDGTMHAVSIKAYTPEQWERDRKLMML</sequence>
<evidence type="ECO:0000313" key="4">
    <source>
        <dbReference type="Proteomes" id="UP000030341"/>
    </source>
</evidence>
<dbReference type="Pfam" id="PF01722">
    <property type="entry name" value="BolA"/>
    <property type="match status" value="1"/>
</dbReference>
<comment type="similarity">
    <text evidence="1 2">Belongs to the BolA/IbaG family.</text>
</comment>
<dbReference type="AlphaFoldDB" id="A0A0A7EBQ3"/>
<dbReference type="HOGENOM" id="CLU_109462_4_1_6"/>
<evidence type="ECO:0000256" key="1">
    <source>
        <dbReference type="ARBA" id="ARBA00005578"/>
    </source>
</evidence>
<dbReference type="RefSeq" id="WP_038638041.1">
    <property type="nucleotide sequence ID" value="NZ_CP009888.1"/>
</dbReference>
<name>A0A0A7EBQ3_9GAMM</name>